<accession>A0A3S4TIT4</accession>
<proteinExistence type="predicted"/>
<sequence length="40" mass="4599">MTMAWLIGTPLAIAYAVLVLKGVEAACRSWERRHRYHDGR</sequence>
<dbReference type="Proteomes" id="UP000282551">
    <property type="component" value="Chromosome"/>
</dbReference>
<dbReference type="EMBL" id="LR134355">
    <property type="protein sequence ID" value="VEG45622.1"/>
    <property type="molecule type" value="Genomic_DNA"/>
</dbReference>
<protein>
    <submittedName>
        <fullName evidence="1">Uncharacterized protein</fullName>
    </submittedName>
</protein>
<dbReference type="RefSeq" id="WP_258538448.1">
    <property type="nucleotide sequence ID" value="NZ_AP022604.1"/>
</dbReference>
<dbReference type="AlphaFoldDB" id="A0A3S4TIT4"/>
<gene>
    <name evidence="1" type="ORF">NCTC10485_00681</name>
</gene>
<keyword evidence="2" id="KW-1185">Reference proteome</keyword>
<evidence type="ECO:0000313" key="2">
    <source>
        <dbReference type="Proteomes" id="UP000282551"/>
    </source>
</evidence>
<name>A0A3S4TIT4_MYCCI</name>
<evidence type="ECO:0000313" key="1">
    <source>
        <dbReference type="EMBL" id="VEG45622.1"/>
    </source>
</evidence>
<organism evidence="1 2">
    <name type="scientific">Mycolicibacterium chitae</name>
    <name type="common">Mycobacterium chitae</name>
    <dbReference type="NCBI Taxonomy" id="1792"/>
    <lineage>
        <taxon>Bacteria</taxon>
        <taxon>Bacillati</taxon>
        <taxon>Actinomycetota</taxon>
        <taxon>Actinomycetes</taxon>
        <taxon>Mycobacteriales</taxon>
        <taxon>Mycobacteriaceae</taxon>
        <taxon>Mycolicibacterium</taxon>
    </lineage>
</organism>
<reference evidence="1 2" key="1">
    <citation type="submission" date="2018-12" db="EMBL/GenBank/DDBJ databases">
        <authorList>
            <consortium name="Pathogen Informatics"/>
        </authorList>
    </citation>
    <scope>NUCLEOTIDE SEQUENCE [LARGE SCALE GENOMIC DNA]</scope>
    <source>
        <strain evidence="1 2">NCTC10485</strain>
    </source>
</reference>